<gene>
    <name evidence="2" type="ORF">Tci_929368</name>
</gene>
<organism evidence="2">
    <name type="scientific">Tanacetum cinerariifolium</name>
    <name type="common">Dalmatian daisy</name>
    <name type="synonym">Chrysanthemum cinerariifolium</name>
    <dbReference type="NCBI Taxonomy" id="118510"/>
    <lineage>
        <taxon>Eukaryota</taxon>
        <taxon>Viridiplantae</taxon>
        <taxon>Streptophyta</taxon>
        <taxon>Embryophyta</taxon>
        <taxon>Tracheophyta</taxon>
        <taxon>Spermatophyta</taxon>
        <taxon>Magnoliopsida</taxon>
        <taxon>eudicotyledons</taxon>
        <taxon>Gunneridae</taxon>
        <taxon>Pentapetalae</taxon>
        <taxon>asterids</taxon>
        <taxon>campanulids</taxon>
        <taxon>Asterales</taxon>
        <taxon>Asteraceae</taxon>
        <taxon>Asteroideae</taxon>
        <taxon>Anthemideae</taxon>
        <taxon>Anthemidinae</taxon>
        <taxon>Tanacetum</taxon>
    </lineage>
</organism>
<dbReference type="EMBL" id="BKCJ011840547">
    <property type="protein sequence ID" value="GFD57399.1"/>
    <property type="molecule type" value="Genomic_DNA"/>
</dbReference>
<proteinExistence type="predicted"/>
<keyword evidence="1" id="KW-1133">Transmembrane helix</keyword>
<evidence type="ECO:0000313" key="2">
    <source>
        <dbReference type="EMBL" id="GFD57399.1"/>
    </source>
</evidence>
<sequence>MGEANVLSTQSKQLCALAIAEIAAISDTFSVGLEGDSNQMSLVLSVMVLAMFSALVVSQYTISMPRRRYTCSNKRKAPP</sequence>
<name>A0A699XCI5_TANCI</name>
<protein>
    <submittedName>
        <fullName evidence="2">Uncharacterized protein</fullName>
    </submittedName>
</protein>
<dbReference type="AlphaFoldDB" id="A0A699XCI5"/>
<feature type="transmembrane region" description="Helical" evidence="1">
    <location>
        <begin position="42"/>
        <end position="62"/>
    </location>
</feature>
<accession>A0A699XCI5</accession>
<evidence type="ECO:0000256" key="1">
    <source>
        <dbReference type="SAM" id="Phobius"/>
    </source>
</evidence>
<comment type="caution">
    <text evidence="2">The sequence shown here is derived from an EMBL/GenBank/DDBJ whole genome shotgun (WGS) entry which is preliminary data.</text>
</comment>
<reference evidence="2" key="1">
    <citation type="journal article" date="2019" name="Sci. Rep.">
        <title>Draft genome of Tanacetum cinerariifolium, the natural source of mosquito coil.</title>
        <authorList>
            <person name="Yamashiro T."/>
            <person name="Shiraishi A."/>
            <person name="Satake H."/>
            <person name="Nakayama K."/>
        </authorList>
    </citation>
    <scope>NUCLEOTIDE SEQUENCE</scope>
</reference>
<keyword evidence="1" id="KW-0472">Membrane</keyword>
<keyword evidence="1" id="KW-0812">Transmembrane</keyword>